<feature type="compositionally biased region" description="Basic and acidic residues" evidence="1">
    <location>
        <begin position="41"/>
        <end position="50"/>
    </location>
</feature>
<proteinExistence type="predicted"/>
<feature type="compositionally biased region" description="Basic and acidic residues" evidence="1">
    <location>
        <begin position="89"/>
        <end position="99"/>
    </location>
</feature>
<dbReference type="HOGENOM" id="CLU_2041908_0_0_1"/>
<gene>
    <name evidence="2" type="ORF">OsI_15414</name>
</gene>
<sequence>MPPRGEGSNGVGSHTATHPDAVVGRGRIRGEGGHGRRLQHRREGKEKKGEGQTGTATRPNVIVLPAVGAPQGEEEEGGRGYRRQLQRVRGGEAHGDDGVARGGSGGAQVERRWEAAGSLNK</sequence>
<name>B8ASG1_ORYSI</name>
<protein>
    <submittedName>
        <fullName evidence="2">Uncharacterized protein</fullName>
    </submittedName>
</protein>
<evidence type="ECO:0000256" key="1">
    <source>
        <dbReference type="SAM" id="MobiDB-lite"/>
    </source>
</evidence>
<evidence type="ECO:0000313" key="2">
    <source>
        <dbReference type="EMBL" id="EEC77041.1"/>
    </source>
</evidence>
<evidence type="ECO:0000313" key="3">
    <source>
        <dbReference type="Proteomes" id="UP000007015"/>
    </source>
</evidence>
<accession>B8ASG1</accession>
<reference evidence="2 3" key="1">
    <citation type="journal article" date="2005" name="PLoS Biol.">
        <title>The genomes of Oryza sativa: a history of duplications.</title>
        <authorList>
            <person name="Yu J."/>
            <person name="Wang J."/>
            <person name="Lin W."/>
            <person name="Li S."/>
            <person name="Li H."/>
            <person name="Zhou J."/>
            <person name="Ni P."/>
            <person name="Dong W."/>
            <person name="Hu S."/>
            <person name="Zeng C."/>
            <person name="Zhang J."/>
            <person name="Zhang Y."/>
            <person name="Li R."/>
            <person name="Xu Z."/>
            <person name="Li S."/>
            <person name="Li X."/>
            <person name="Zheng H."/>
            <person name="Cong L."/>
            <person name="Lin L."/>
            <person name="Yin J."/>
            <person name="Geng J."/>
            <person name="Li G."/>
            <person name="Shi J."/>
            <person name="Liu J."/>
            <person name="Lv H."/>
            <person name="Li J."/>
            <person name="Wang J."/>
            <person name="Deng Y."/>
            <person name="Ran L."/>
            <person name="Shi X."/>
            <person name="Wang X."/>
            <person name="Wu Q."/>
            <person name="Li C."/>
            <person name="Ren X."/>
            <person name="Wang J."/>
            <person name="Wang X."/>
            <person name="Li D."/>
            <person name="Liu D."/>
            <person name="Zhang X."/>
            <person name="Ji Z."/>
            <person name="Zhao W."/>
            <person name="Sun Y."/>
            <person name="Zhang Z."/>
            <person name="Bao J."/>
            <person name="Han Y."/>
            <person name="Dong L."/>
            <person name="Ji J."/>
            <person name="Chen P."/>
            <person name="Wu S."/>
            <person name="Liu J."/>
            <person name="Xiao Y."/>
            <person name="Bu D."/>
            <person name="Tan J."/>
            <person name="Yang L."/>
            <person name="Ye C."/>
            <person name="Zhang J."/>
            <person name="Xu J."/>
            <person name="Zhou Y."/>
            <person name="Yu Y."/>
            <person name="Zhang B."/>
            <person name="Zhuang S."/>
            <person name="Wei H."/>
            <person name="Liu B."/>
            <person name="Lei M."/>
            <person name="Yu H."/>
            <person name="Li Y."/>
            <person name="Xu H."/>
            <person name="Wei S."/>
            <person name="He X."/>
            <person name="Fang L."/>
            <person name="Zhang Z."/>
            <person name="Zhang Y."/>
            <person name="Huang X."/>
            <person name="Su Z."/>
            <person name="Tong W."/>
            <person name="Li J."/>
            <person name="Tong Z."/>
            <person name="Li S."/>
            <person name="Ye J."/>
            <person name="Wang L."/>
            <person name="Fang L."/>
            <person name="Lei T."/>
            <person name="Chen C."/>
            <person name="Chen H."/>
            <person name="Xu Z."/>
            <person name="Li H."/>
            <person name="Huang H."/>
            <person name="Zhang F."/>
            <person name="Xu H."/>
            <person name="Li N."/>
            <person name="Zhao C."/>
            <person name="Li S."/>
            <person name="Dong L."/>
            <person name="Huang Y."/>
            <person name="Li L."/>
            <person name="Xi Y."/>
            <person name="Qi Q."/>
            <person name="Li W."/>
            <person name="Zhang B."/>
            <person name="Hu W."/>
            <person name="Zhang Y."/>
            <person name="Tian X."/>
            <person name="Jiao Y."/>
            <person name="Liang X."/>
            <person name="Jin J."/>
            <person name="Gao L."/>
            <person name="Zheng W."/>
            <person name="Hao B."/>
            <person name="Liu S."/>
            <person name="Wang W."/>
            <person name="Yuan L."/>
            <person name="Cao M."/>
            <person name="McDermott J."/>
            <person name="Samudrala R."/>
            <person name="Wang J."/>
            <person name="Wong G.K."/>
            <person name="Yang H."/>
        </authorList>
    </citation>
    <scope>NUCLEOTIDE SEQUENCE [LARGE SCALE GENOMIC DNA]</scope>
    <source>
        <strain evidence="3">cv. 93-11</strain>
    </source>
</reference>
<dbReference type="AlphaFoldDB" id="B8ASG1"/>
<organism evidence="2 3">
    <name type="scientific">Oryza sativa subsp. indica</name>
    <name type="common">Rice</name>
    <dbReference type="NCBI Taxonomy" id="39946"/>
    <lineage>
        <taxon>Eukaryota</taxon>
        <taxon>Viridiplantae</taxon>
        <taxon>Streptophyta</taxon>
        <taxon>Embryophyta</taxon>
        <taxon>Tracheophyta</taxon>
        <taxon>Spermatophyta</taxon>
        <taxon>Magnoliopsida</taxon>
        <taxon>Liliopsida</taxon>
        <taxon>Poales</taxon>
        <taxon>Poaceae</taxon>
        <taxon>BOP clade</taxon>
        <taxon>Oryzoideae</taxon>
        <taxon>Oryzeae</taxon>
        <taxon>Oryzinae</taxon>
        <taxon>Oryza</taxon>
        <taxon>Oryza sativa</taxon>
    </lineage>
</organism>
<keyword evidence="3" id="KW-1185">Reference proteome</keyword>
<dbReference type="Gramene" id="BGIOSGA015317-TA">
    <property type="protein sequence ID" value="BGIOSGA015317-PA"/>
    <property type="gene ID" value="BGIOSGA015317"/>
</dbReference>
<dbReference type="Proteomes" id="UP000007015">
    <property type="component" value="Chromosome 4"/>
</dbReference>
<feature type="region of interest" description="Disordered" evidence="1">
    <location>
        <begin position="1"/>
        <end position="121"/>
    </location>
</feature>
<dbReference type="EMBL" id="CM000129">
    <property type="protein sequence ID" value="EEC77041.1"/>
    <property type="molecule type" value="Genomic_DNA"/>
</dbReference>